<dbReference type="InterPro" id="IPR003851">
    <property type="entry name" value="Znf_Dof"/>
</dbReference>
<dbReference type="Proteomes" id="UP000797356">
    <property type="component" value="Chromosome 11"/>
</dbReference>
<dbReference type="GO" id="GO:0005634">
    <property type="term" value="C:nucleus"/>
    <property type="evidence" value="ECO:0007669"/>
    <property type="project" value="UniProtKB-SubCell"/>
</dbReference>
<evidence type="ECO:0000256" key="8">
    <source>
        <dbReference type="PROSITE-ProRule" id="PRU00071"/>
    </source>
</evidence>
<dbReference type="GO" id="GO:0008270">
    <property type="term" value="F:zinc ion binding"/>
    <property type="evidence" value="ECO:0007669"/>
    <property type="project" value="UniProtKB-KW"/>
</dbReference>
<dbReference type="GO" id="GO:0003700">
    <property type="term" value="F:DNA-binding transcription factor activity"/>
    <property type="evidence" value="ECO:0007669"/>
    <property type="project" value="UniProtKB-UniRule"/>
</dbReference>
<comment type="caution">
    <text evidence="11">The sequence shown here is derived from an EMBL/GenBank/DDBJ whole genome shotgun (WGS) entry which is preliminary data.</text>
</comment>
<dbReference type="EMBL" id="CM017882">
    <property type="protein sequence ID" value="KAG1363226.1"/>
    <property type="molecule type" value="Genomic_DNA"/>
</dbReference>
<dbReference type="PROSITE" id="PS01361">
    <property type="entry name" value="ZF_DOF_1"/>
    <property type="match status" value="1"/>
</dbReference>
<comment type="function">
    <text evidence="9">Transcription factor that binds specifically to a 5'-AA[AG]G-3' consensus core sequence.</text>
</comment>
<keyword evidence="1 9" id="KW-0479">Metal-binding</keyword>
<dbReference type="AlphaFoldDB" id="A0A8K0IMY7"/>
<evidence type="ECO:0000256" key="1">
    <source>
        <dbReference type="ARBA" id="ARBA00022723"/>
    </source>
</evidence>
<dbReference type="PROSITE" id="PS50884">
    <property type="entry name" value="ZF_DOF_2"/>
    <property type="match status" value="1"/>
</dbReference>
<evidence type="ECO:0000313" key="12">
    <source>
        <dbReference type="Proteomes" id="UP000797356"/>
    </source>
</evidence>
<gene>
    <name evidence="11" type="ORF">COCNU_11G000530</name>
</gene>
<dbReference type="GO" id="GO:0003677">
    <property type="term" value="F:DNA binding"/>
    <property type="evidence" value="ECO:0007669"/>
    <property type="project" value="UniProtKB-UniRule"/>
</dbReference>
<keyword evidence="5 8" id="KW-0238">DNA-binding</keyword>
<feature type="domain" description="Dof-type" evidence="10">
    <location>
        <begin position="3"/>
        <end position="57"/>
    </location>
</feature>
<evidence type="ECO:0000256" key="7">
    <source>
        <dbReference type="ARBA" id="ARBA00023242"/>
    </source>
</evidence>
<keyword evidence="7 8" id="KW-0539">Nucleus</keyword>
<reference evidence="11" key="2">
    <citation type="submission" date="2019-07" db="EMBL/GenBank/DDBJ databases">
        <authorList>
            <person name="Yang Y."/>
            <person name="Bocs S."/>
            <person name="Baudouin L."/>
        </authorList>
    </citation>
    <scope>NUCLEOTIDE SEQUENCE</scope>
    <source>
        <tissue evidence="11">Spear leaf of Hainan Tall coconut</tissue>
    </source>
</reference>
<evidence type="ECO:0000313" key="11">
    <source>
        <dbReference type="EMBL" id="KAG1363226.1"/>
    </source>
</evidence>
<keyword evidence="4 9" id="KW-0805">Transcription regulation</keyword>
<evidence type="ECO:0000256" key="9">
    <source>
        <dbReference type="RuleBase" id="RU369094"/>
    </source>
</evidence>
<protein>
    <recommendedName>
        <fullName evidence="9">Dof zinc finger protein</fullName>
    </recommendedName>
</protein>
<dbReference type="Pfam" id="PF02701">
    <property type="entry name" value="Zn_ribbon_Dof"/>
    <property type="match status" value="1"/>
</dbReference>
<organism evidence="11 12">
    <name type="scientific">Cocos nucifera</name>
    <name type="common">Coconut palm</name>
    <dbReference type="NCBI Taxonomy" id="13894"/>
    <lineage>
        <taxon>Eukaryota</taxon>
        <taxon>Viridiplantae</taxon>
        <taxon>Streptophyta</taxon>
        <taxon>Embryophyta</taxon>
        <taxon>Tracheophyta</taxon>
        <taxon>Spermatophyta</taxon>
        <taxon>Magnoliopsida</taxon>
        <taxon>Liliopsida</taxon>
        <taxon>Arecaceae</taxon>
        <taxon>Arecoideae</taxon>
        <taxon>Cocoseae</taxon>
        <taxon>Attaleinae</taxon>
        <taxon>Cocos</taxon>
    </lineage>
</organism>
<proteinExistence type="predicted"/>
<dbReference type="InterPro" id="IPR045174">
    <property type="entry name" value="Dof"/>
</dbReference>
<evidence type="ECO:0000256" key="2">
    <source>
        <dbReference type="ARBA" id="ARBA00022771"/>
    </source>
</evidence>
<evidence type="ECO:0000259" key="10">
    <source>
        <dbReference type="PROSITE" id="PS50884"/>
    </source>
</evidence>
<keyword evidence="6 9" id="KW-0804">Transcription</keyword>
<dbReference type="PANTHER" id="PTHR31992:SF321">
    <property type="entry name" value="DOF ZINC FINGER PROTEIN"/>
    <property type="match status" value="1"/>
</dbReference>
<keyword evidence="2 8" id="KW-0863">Zinc-finger</keyword>
<comment type="subcellular location">
    <subcellularLocation>
        <location evidence="8 9">Nucleus</location>
    </subcellularLocation>
</comment>
<sequence length="230" mass="24804">MGPNCPRCNSSNTKFSYYNNYSLSQPRYFCKGCRRYWTKGGSLRNVPVGGGCRKNRRVKSARLAGSFPVSAARDSSYGHQLTGQIRPDLALDGMVGNLSSVRQTIRVPPTTDAVALLYANFLNQHPEVEPGLVVAGETNDSFHSTGGPGGANSNQQMHGFMECQRASEPIAEGALLLSNGDQPSLGELNFPVDLSGYESLAFPSNFSSNYPVYPSEAANYQGFGSSLEDI</sequence>
<keyword evidence="12" id="KW-1185">Reference proteome</keyword>
<dbReference type="OrthoDB" id="1927254at2759"/>
<evidence type="ECO:0000256" key="4">
    <source>
        <dbReference type="ARBA" id="ARBA00023015"/>
    </source>
</evidence>
<evidence type="ECO:0000256" key="5">
    <source>
        <dbReference type="ARBA" id="ARBA00023125"/>
    </source>
</evidence>
<dbReference type="PANTHER" id="PTHR31992">
    <property type="entry name" value="DOF ZINC FINGER PROTEIN DOF1.4-RELATED"/>
    <property type="match status" value="1"/>
</dbReference>
<name>A0A8K0IMY7_COCNU</name>
<evidence type="ECO:0000256" key="6">
    <source>
        <dbReference type="ARBA" id="ARBA00023163"/>
    </source>
</evidence>
<reference evidence="11" key="1">
    <citation type="journal article" date="2017" name="Gigascience">
        <title>The genome draft of coconut (Cocos nucifera).</title>
        <authorList>
            <person name="Xiao Y."/>
            <person name="Xu P."/>
            <person name="Fan H."/>
            <person name="Baudouin L."/>
            <person name="Xia W."/>
            <person name="Bocs S."/>
            <person name="Xu J."/>
            <person name="Li Q."/>
            <person name="Guo A."/>
            <person name="Zhou L."/>
            <person name="Li J."/>
            <person name="Wu Y."/>
            <person name="Ma Z."/>
            <person name="Armero A."/>
            <person name="Issali A.E."/>
            <person name="Liu N."/>
            <person name="Peng M."/>
            <person name="Yang Y."/>
        </authorList>
    </citation>
    <scope>NUCLEOTIDE SEQUENCE</scope>
    <source>
        <tissue evidence="11">Spear leaf of Hainan Tall coconut</tissue>
    </source>
</reference>
<evidence type="ECO:0000256" key="3">
    <source>
        <dbReference type="ARBA" id="ARBA00022833"/>
    </source>
</evidence>
<keyword evidence="3 9" id="KW-0862">Zinc</keyword>
<accession>A0A8K0IMY7</accession>